<dbReference type="PANTHER" id="PTHR30231">
    <property type="entry name" value="DNA POLYMERASE III SUBUNIT EPSILON"/>
    <property type="match status" value="1"/>
</dbReference>
<comment type="subunit">
    <text evidence="5">DNA polymerase III contains a core (composed of alpha, epsilon and theta chains) that associates with a tau subunit. This core dimerizes to form the POLIII' complex. PolIII' associates with the gamma complex (composed of gamma, delta, delta', psi and chi chains) and with the beta chain to form the complete DNA polymerase III complex.</text>
</comment>
<dbReference type="PANTHER" id="PTHR30231:SF37">
    <property type="entry name" value="EXODEOXYRIBONUCLEASE 10"/>
    <property type="match status" value="1"/>
</dbReference>
<keyword evidence="2" id="KW-0540">Nuclease</keyword>
<evidence type="ECO:0000313" key="8">
    <source>
        <dbReference type="EMBL" id="ABD82666.1"/>
    </source>
</evidence>
<dbReference type="InterPro" id="IPR006054">
    <property type="entry name" value="DnaQ"/>
</dbReference>
<dbReference type="GO" id="GO:0003677">
    <property type="term" value="F:DNA binding"/>
    <property type="evidence" value="ECO:0007669"/>
    <property type="project" value="InterPro"/>
</dbReference>
<dbReference type="GO" id="GO:0045004">
    <property type="term" value="P:DNA replication proofreading"/>
    <property type="evidence" value="ECO:0007669"/>
    <property type="project" value="TreeGrafter"/>
</dbReference>
<dbReference type="AlphaFoldDB" id="Q21F63"/>
<keyword evidence="9" id="KW-1185">Reference proteome</keyword>
<dbReference type="InterPro" id="IPR013520">
    <property type="entry name" value="Ribonucl_H"/>
</dbReference>
<feature type="domain" description="Exonuclease" evidence="7">
    <location>
        <begin position="14"/>
        <end position="181"/>
    </location>
</feature>
<keyword evidence="3" id="KW-0378">Hydrolase</keyword>
<dbReference type="HOGENOM" id="CLU_047806_7_1_6"/>
<dbReference type="GO" id="GO:0005829">
    <property type="term" value="C:cytosol"/>
    <property type="evidence" value="ECO:0007669"/>
    <property type="project" value="TreeGrafter"/>
</dbReference>
<gene>
    <name evidence="8" type="ordered locus">Sde_3411</name>
</gene>
<dbReference type="GeneID" id="98615026"/>
<dbReference type="SMART" id="SM00479">
    <property type="entry name" value="EXOIII"/>
    <property type="match status" value="1"/>
</dbReference>
<dbReference type="EMBL" id="CP000282">
    <property type="protein sequence ID" value="ABD82666.1"/>
    <property type="molecule type" value="Genomic_DNA"/>
</dbReference>
<keyword evidence="8" id="KW-0808">Transferase</keyword>
<keyword evidence="3" id="KW-0269">Exonuclease</keyword>
<dbReference type="KEGG" id="sde:Sde_3411"/>
<dbReference type="Proteomes" id="UP000001947">
    <property type="component" value="Chromosome"/>
</dbReference>
<evidence type="ECO:0000313" key="9">
    <source>
        <dbReference type="Proteomes" id="UP000001947"/>
    </source>
</evidence>
<reference evidence="8 9" key="1">
    <citation type="journal article" date="2008" name="PLoS Genet.">
        <title>Complete genome sequence of the complex carbohydrate-degrading marine bacterium, Saccharophagus degradans strain 2-40 T.</title>
        <authorList>
            <person name="Weiner R.M."/>
            <person name="Taylor L.E.II."/>
            <person name="Henrissat B."/>
            <person name="Hauser L."/>
            <person name="Land M."/>
            <person name="Coutinho P.M."/>
            <person name="Rancurel C."/>
            <person name="Saunders E.H."/>
            <person name="Longmire A.G."/>
            <person name="Zhang H."/>
            <person name="Bayer E.A."/>
            <person name="Gilbert H.J."/>
            <person name="Larimer F."/>
            <person name="Zhulin I.B."/>
            <person name="Ekborg N.A."/>
            <person name="Lamed R."/>
            <person name="Richardson P.M."/>
            <person name="Borovok I."/>
            <person name="Hutcheson S."/>
        </authorList>
    </citation>
    <scope>NUCLEOTIDE SEQUENCE [LARGE SCALE GENOMIC DNA]</scope>
    <source>
        <strain evidence="9">2-40 / ATCC 43961 / DSM 17024</strain>
    </source>
</reference>
<evidence type="ECO:0000256" key="1">
    <source>
        <dbReference type="ARBA" id="ARBA00012417"/>
    </source>
</evidence>
<sequence>MSALGNKNVPLANSVVVLDFETTGLSPDMGDRAIEIGAVRLHNGEIVDRFQALMNPGFQISGFIASYTGIDNSMLAKAPPCDEVMDAFANYIGNDNLVAHNASFDKRFLDAELYRIGRSYSGDFTCSLLAARRLFPNAENHKLGTLVKHTKLQSDGAFHRALYDSEMTAKVWMVMLMQLQQAYGLNHVPFSLIQKITKTPKKSVHGLLEKFVAKQ</sequence>
<dbReference type="Gene3D" id="3.30.420.10">
    <property type="entry name" value="Ribonuclease H-like superfamily/Ribonuclease H"/>
    <property type="match status" value="1"/>
</dbReference>
<dbReference type="eggNOG" id="COG2176">
    <property type="taxonomic scope" value="Bacteria"/>
</dbReference>
<evidence type="ECO:0000256" key="3">
    <source>
        <dbReference type="ARBA" id="ARBA00022839"/>
    </source>
</evidence>
<dbReference type="OrthoDB" id="9803913at2"/>
<keyword evidence="8" id="KW-0548">Nucleotidyltransferase</keyword>
<dbReference type="InterPro" id="IPR012337">
    <property type="entry name" value="RNaseH-like_sf"/>
</dbReference>
<dbReference type="GO" id="GO:0003887">
    <property type="term" value="F:DNA-directed DNA polymerase activity"/>
    <property type="evidence" value="ECO:0007669"/>
    <property type="project" value="UniProtKB-EC"/>
</dbReference>
<evidence type="ECO:0000256" key="6">
    <source>
        <dbReference type="ARBA" id="ARBA00049244"/>
    </source>
</evidence>
<evidence type="ECO:0000256" key="5">
    <source>
        <dbReference type="ARBA" id="ARBA00026073"/>
    </source>
</evidence>
<proteinExistence type="predicted"/>
<dbReference type="STRING" id="203122.Sde_3411"/>
<protein>
    <recommendedName>
        <fullName evidence="1">DNA-directed DNA polymerase</fullName>
        <ecNumber evidence="1">2.7.7.7</ecNumber>
    </recommendedName>
</protein>
<organism evidence="8 9">
    <name type="scientific">Saccharophagus degradans (strain 2-40 / ATCC 43961 / DSM 17024)</name>
    <dbReference type="NCBI Taxonomy" id="203122"/>
    <lineage>
        <taxon>Bacteria</taxon>
        <taxon>Pseudomonadati</taxon>
        <taxon>Pseudomonadota</taxon>
        <taxon>Gammaproteobacteria</taxon>
        <taxon>Cellvibrionales</taxon>
        <taxon>Cellvibrionaceae</taxon>
        <taxon>Saccharophagus</taxon>
    </lineage>
</organism>
<dbReference type="Pfam" id="PF00929">
    <property type="entry name" value="RNase_T"/>
    <property type="match status" value="1"/>
</dbReference>
<dbReference type="InterPro" id="IPR036397">
    <property type="entry name" value="RNaseH_sf"/>
</dbReference>
<dbReference type="EC" id="2.7.7.7" evidence="1"/>
<comment type="catalytic activity">
    <reaction evidence="6">
        <text>DNA(n) + a 2'-deoxyribonucleoside 5'-triphosphate = DNA(n+1) + diphosphate</text>
        <dbReference type="Rhea" id="RHEA:22508"/>
        <dbReference type="Rhea" id="RHEA-COMP:17339"/>
        <dbReference type="Rhea" id="RHEA-COMP:17340"/>
        <dbReference type="ChEBI" id="CHEBI:33019"/>
        <dbReference type="ChEBI" id="CHEBI:61560"/>
        <dbReference type="ChEBI" id="CHEBI:173112"/>
        <dbReference type="EC" id="2.7.7.7"/>
    </reaction>
</comment>
<comment type="function">
    <text evidence="4">DNA polymerase III is a complex, multichain enzyme responsible for most of the replicative synthesis in bacteria. The epsilon subunit contain the editing function and is a proofreading 3'-5' exonuclease.</text>
</comment>
<dbReference type="FunFam" id="3.30.420.10:FF:000045">
    <property type="entry name" value="3'-5' exonuclease DinG"/>
    <property type="match status" value="1"/>
</dbReference>
<dbReference type="RefSeq" id="WP_011469882.1">
    <property type="nucleotide sequence ID" value="NC_007912.1"/>
</dbReference>
<dbReference type="GO" id="GO:0008408">
    <property type="term" value="F:3'-5' exonuclease activity"/>
    <property type="evidence" value="ECO:0007669"/>
    <property type="project" value="TreeGrafter"/>
</dbReference>
<accession>Q21F63</accession>
<evidence type="ECO:0000256" key="2">
    <source>
        <dbReference type="ARBA" id="ARBA00022722"/>
    </source>
</evidence>
<dbReference type="NCBIfam" id="TIGR00573">
    <property type="entry name" value="dnaq"/>
    <property type="match status" value="1"/>
</dbReference>
<dbReference type="CDD" id="cd06127">
    <property type="entry name" value="DEDDh"/>
    <property type="match status" value="1"/>
</dbReference>
<name>Q21F63_SACD2</name>
<evidence type="ECO:0000256" key="4">
    <source>
        <dbReference type="ARBA" id="ARBA00025483"/>
    </source>
</evidence>
<dbReference type="SUPFAM" id="SSF53098">
    <property type="entry name" value="Ribonuclease H-like"/>
    <property type="match status" value="1"/>
</dbReference>
<evidence type="ECO:0000259" key="7">
    <source>
        <dbReference type="SMART" id="SM00479"/>
    </source>
</evidence>